<dbReference type="GeneID" id="76463103"/>
<reference evidence="10" key="1">
    <citation type="submission" date="2006-12" db="EMBL/GenBank/DDBJ databases">
        <title>Complete sequence of chromosome 1 of Verminephrobacter eiseniae EF01-2.</title>
        <authorList>
            <person name="Copeland A."/>
            <person name="Lucas S."/>
            <person name="Lapidus A."/>
            <person name="Barry K."/>
            <person name="Detter J.C."/>
            <person name="Glavina del Rio T."/>
            <person name="Dalin E."/>
            <person name="Tice H."/>
            <person name="Pitluck S."/>
            <person name="Chertkov O."/>
            <person name="Brettin T."/>
            <person name="Bruce D."/>
            <person name="Han C."/>
            <person name="Tapia R."/>
            <person name="Gilna P."/>
            <person name="Schmutz J."/>
            <person name="Larimer F."/>
            <person name="Land M."/>
            <person name="Hauser L."/>
            <person name="Kyrpides N."/>
            <person name="Kim E."/>
            <person name="Stahl D."/>
            <person name="Richardson P."/>
        </authorList>
    </citation>
    <scope>NUCLEOTIDE SEQUENCE [LARGE SCALE GENOMIC DNA]</scope>
    <source>
        <strain evidence="10">EF01-2</strain>
    </source>
</reference>
<evidence type="ECO:0000256" key="6">
    <source>
        <dbReference type="SAM" id="MobiDB-lite"/>
    </source>
</evidence>
<feature type="region of interest" description="Disordered" evidence="6">
    <location>
        <begin position="702"/>
        <end position="724"/>
    </location>
</feature>
<keyword evidence="10" id="KW-1185">Reference proteome</keyword>
<dbReference type="PANTHER" id="PTHR31566:SF0">
    <property type="entry name" value="CYTOCHROME C BIOGENESIS PROTEIN CCS1, CHLOROPLASTIC"/>
    <property type="match status" value="1"/>
</dbReference>
<feature type="domain" description="ResB-like" evidence="8">
    <location>
        <begin position="24"/>
        <end position="695"/>
    </location>
</feature>
<dbReference type="InterPro" id="IPR023494">
    <property type="entry name" value="Cyt_c_bgen_Ccs1/CcsB/ResB"/>
</dbReference>
<evidence type="ECO:0000256" key="5">
    <source>
        <dbReference type="ARBA" id="ARBA00023136"/>
    </source>
</evidence>
<evidence type="ECO:0000256" key="1">
    <source>
        <dbReference type="ARBA" id="ARBA00004141"/>
    </source>
</evidence>
<keyword evidence="2 7" id="KW-0812">Transmembrane</keyword>
<dbReference type="PANTHER" id="PTHR31566">
    <property type="entry name" value="CYTOCHROME C BIOGENESIS PROTEIN CCS1, CHLOROPLASTIC"/>
    <property type="match status" value="1"/>
</dbReference>
<protein>
    <submittedName>
        <fullName evidence="9">ResB family protein</fullName>
    </submittedName>
</protein>
<evidence type="ECO:0000313" key="9">
    <source>
        <dbReference type="EMBL" id="ABM60529.1"/>
    </source>
</evidence>
<feature type="transmembrane region" description="Helical" evidence="7">
    <location>
        <begin position="60"/>
        <end position="88"/>
    </location>
</feature>
<feature type="transmembrane region" description="Helical" evidence="7">
    <location>
        <begin position="183"/>
        <end position="201"/>
    </location>
</feature>
<feature type="transmembrane region" description="Helical" evidence="7">
    <location>
        <begin position="20"/>
        <end position="40"/>
    </location>
</feature>
<evidence type="ECO:0000256" key="2">
    <source>
        <dbReference type="ARBA" id="ARBA00022692"/>
    </source>
</evidence>
<evidence type="ECO:0000256" key="3">
    <source>
        <dbReference type="ARBA" id="ARBA00022748"/>
    </source>
</evidence>
<evidence type="ECO:0000313" key="10">
    <source>
        <dbReference type="Proteomes" id="UP000000374"/>
    </source>
</evidence>
<keyword evidence="5 7" id="KW-0472">Membrane</keyword>
<organism evidence="9 10">
    <name type="scientific">Verminephrobacter eiseniae (strain EF01-2)</name>
    <dbReference type="NCBI Taxonomy" id="391735"/>
    <lineage>
        <taxon>Bacteria</taxon>
        <taxon>Pseudomonadati</taxon>
        <taxon>Pseudomonadota</taxon>
        <taxon>Betaproteobacteria</taxon>
        <taxon>Burkholderiales</taxon>
        <taxon>Comamonadaceae</taxon>
        <taxon>Verminephrobacter</taxon>
    </lineage>
</organism>
<feature type="compositionally biased region" description="Basic and acidic residues" evidence="6">
    <location>
        <begin position="713"/>
        <end position="724"/>
    </location>
</feature>
<dbReference type="STRING" id="391735.Veis_4838"/>
<evidence type="ECO:0000256" key="4">
    <source>
        <dbReference type="ARBA" id="ARBA00022989"/>
    </source>
</evidence>
<comment type="subcellular location">
    <subcellularLocation>
        <location evidence="1">Membrane</location>
        <topology evidence="1">Multi-pass membrane protein</topology>
    </subcellularLocation>
</comment>
<feature type="transmembrane region" description="Helical" evidence="7">
    <location>
        <begin position="641"/>
        <end position="659"/>
    </location>
</feature>
<dbReference type="eggNOG" id="COG1333">
    <property type="taxonomic scope" value="Bacteria"/>
</dbReference>
<evidence type="ECO:0000256" key="7">
    <source>
        <dbReference type="SAM" id="Phobius"/>
    </source>
</evidence>
<dbReference type="InterPro" id="IPR007816">
    <property type="entry name" value="ResB-like_domain"/>
</dbReference>
<gene>
    <name evidence="9" type="ordered locus">Veis_4838</name>
</gene>
<keyword evidence="4 7" id="KW-1133">Transmembrane helix</keyword>
<dbReference type="EMBL" id="CP000542">
    <property type="protein sequence ID" value="ABM60529.1"/>
    <property type="molecule type" value="Genomic_DNA"/>
</dbReference>
<evidence type="ECO:0000259" key="8">
    <source>
        <dbReference type="Pfam" id="PF05140"/>
    </source>
</evidence>
<dbReference type="KEGG" id="vei:Veis_4838"/>
<keyword evidence="3" id="KW-0201">Cytochrome c-type biogenesis</keyword>
<dbReference type="OrthoDB" id="9770923at2"/>
<name>A1WSC2_VEREI</name>
<accession>A1WSC2</accession>
<dbReference type="AlphaFoldDB" id="A1WSC2"/>
<dbReference type="GO" id="GO:0017004">
    <property type="term" value="P:cytochrome complex assembly"/>
    <property type="evidence" value="ECO:0007669"/>
    <property type="project" value="UniProtKB-KW"/>
</dbReference>
<dbReference type="RefSeq" id="WP_011812507.1">
    <property type="nucleotide sequence ID" value="NC_008786.1"/>
</dbReference>
<proteinExistence type="predicted"/>
<dbReference type="Pfam" id="PF05140">
    <property type="entry name" value="ResB"/>
    <property type="match status" value="1"/>
</dbReference>
<sequence>MSDQRRIPSASRALRTGVELLSSMRFAISLLALICIASVIGTVLKQHEPAVNYVNQFGPFWAALFAALGLNAVYSAWWFLLILAFLVLSTSLCIARNTPKIFVDLRAYKENIRAQSLQAFHHKAQAELPESAQAAARRMSTLLAGAGWKVRLQQRGSAAGLDASPDASSGWMVAAKAGAANKLGYLAAHSAIVLVCLGGLLDGELIVRAQMLLGGKTPYQGGGLIADVGPEHRLSLRNPSFRGNLLVAEGTQSGTAVLSQPDGVLLQELPFAIELKKFIVEHYSTGMPKLFASEIVIHDKATGATLPARVEVNHPVSYQGIEIYQASFDDGGSQLTLHALPMAAGAQSFEVQGVVGQAMPLARQGSDLTLEFTALRTINVENFGAAAGEDQPASDLRASLQARLGAANKAAGNKELRNVGPSVGYKLRDAAGQAREFHNYMLPVDTGDGVPVFLLGVREAPSQPLRYLRIPADEQGGMDGFMRLKAALADPNARAQAVQRYVAQATDAARPDLAEPLQQSAARVLALFAGTGMAQGQSGGGLQLVSDFMQTHVPEAEREKASQVLVRILSGSLFELAQLSRQRAGLPPLVQDEATRGFMTQALFALSDAQIYPAPMVFALKDFTQVQASVFQVARAPGKSIVYLGCALLILGIFAMLYVRERRIWVWLAPQGERSLATMALSTNRRTIDGDQEFARLAQQLLGAKPQEPQEPGESRQPHEGKHP</sequence>
<dbReference type="GO" id="GO:0016020">
    <property type="term" value="C:membrane"/>
    <property type="evidence" value="ECO:0007669"/>
    <property type="project" value="UniProtKB-SubCell"/>
</dbReference>
<dbReference type="Proteomes" id="UP000000374">
    <property type="component" value="Chromosome"/>
</dbReference>
<dbReference type="HOGENOM" id="CLU_025116_0_0_4"/>